<dbReference type="RefSeq" id="WP_148987706.1">
    <property type="nucleotide sequence ID" value="NZ_VTEV01000003.1"/>
</dbReference>
<dbReference type="AlphaFoldDB" id="A0A5D4T3Y6"/>
<dbReference type="PROSITE" id="PS51257">
    <property type="entry name" value="PROKAR_LIPOPROTEIN"/>
    <property type="match status" value="1"/>
</dbReference>
<evidence type="ECO:0008006" key="3">
    <source>
        <dbReference type="Google" id="ProtNLM"/>
    </source>
</evidence>
<dbReference type="OrthoDB" id="1797983at2"/>
<dbReference type="EMBL" id="VTEV01000003">
    <property type="protein sequence ID" value="TYS68854.1"/>
    <property type="molecule type" value="Genomic_DNA"/>
</dbReference>
<sequence>MRLLVFGLGVGMLLILAGCAGMSGAVDSDRMTPPEAVVIVDEDTYETVRGSYCWSNNRQGVCEDHSGSVDLLADKEPIIVAPGEEITIDIPDGPEPSEYSVDFSLTNQYENFVVLAVNNKFSAPTEEGLYYFSYFAR</sequence>
<name>A0A5D4T3Y6_9BACI</name>
<protein>
    <recommendedName>
        <fullName evidence="3">Lipoprotein</fullName>
    </recommendedName>
</protein>
<organism evidence="1 2">
    <name type="scientific">Sutcliffiella horikoshii</name>
    <dbReference type="NCBI Taxonomy" id="79883"/>
    <lineage>
        <taxon>Bacteria</taxon>
        <taxon>Bacillati</taxon>
        <taxon>Bacillota</taxon>
        <taxon>Bacilli</taxon>
        <taxon>Bacillales</taxon>
        <taxon>Bacillaceae</taxon>
        <taxon>Sutcliffiella</taxon>
    </lineage>
</organism>
<reference evidence="1 2" key="1">
    <citation type="submission" date="2019-08" db="EMBL/GenBank/DDBJ databases">
        <title>Bacillus genomes from the desert of Cuatro Cienegas, Coahuila.</title>
        <authorList>
            <person name="Olmedo-Alvarez G."/>
        </authorList>
    </citation>
    <scope>NUCLEOTIDE SEQUENCE [LARGE SCALE GENOMIC DNA]</scope>
    <source>
        <strain evidence="1 2">CH28_1T</strain>
    </source>
</reference>
<gene>
    <name evidence="1" type="ORF">FZC76_07915</name>
</gene>
<proteinExistence type="predicted"/>
<comment type="caution">
    <text evidence="1">The sequence shown here is derived from an EMBL/GenBank/DDBJ whole genome shotgun (WGS) entry which is preliminary data.</text>
</comment>
<accession>A0A5D4T3Y6</accession>
<evidence type="ECO:0000313" key="2">
    <source>
        <dbReference type="Proteomes" id="UP000322524"/>
    </source>
</evidence>
<evidence type="ECO:0000313" key="1">
    <source>
        <dbReference type="EMBL" id="TYS68854.1"/>
    </source>
</evidence>
<dbReference type="Proteomes" id="UP000322524">
    <property type="component" value="Unassembled WGS sequence"/>
</dbReference>